<comment type="function">
    <text evidence="9">Ligand for members of the frizzled family of seven transmembrane receptors.</text>
</comment>
<accession>A0A8W8HRQ8</accession>
<keyword evidence="10" id="KW-0472">Membrane</keyword>
<dbReference type="Pfam" id="PF00110">
    <property type="entry name" value="wnt"/>
    <property type="match status" value="1"/>
</dbReference>
<dbReference type="AlphaFoldDB" id="A0A8W8HRQ8"/>
<dbReference type="InterPro" id="IPR043158">
    <property type="entry name" value="Wnt_C"/>
</dbReference>
<evidence type="ECO:0000256" key="3">
    <source>
        <dbReference type="ARBA" id="ARBA00022473"/>
    </source>
</evidence>
<comment type="subcellular location">
    <subcellularLocation>
        <location evidence="1 9">Secreted</location>
        <location evidence="1 9">Extracellular space</location>
        <location evidence="1 9">Extracellular matrix</location>
    </subcellularLocation>
</comment>
<dbReference type="InterPro" id="IPR005817">
    <property type="entry name" value="Wnt"/>
</dbReference>
<evidence type="ECO:0000256" key="7">
    <source>
        <dbReference type="ARBA" id="ARBA00023157"/>
    </source>
</evidence>
<dbReference type="FunFam" id="3.30.2460.20:FF:000001">
    <property type="entry name" value="Wnt homolog"/>
    <property type="match status" value="1"/>
</dbReference>
<dbReference type="PANTHER" id="PTHR12027:SF99">
    <property type="entry name" value="PROTEIN WNT"/>
    <property type="match status" value="1"/>
</dbReference>
<dbReference type="PROSITE" id="PS00246">
    <property type="entry name" value="WNT1"/>
    <property type="match status" value="1"/>
</dbReference>
<dbReference type="InterPro" id="IPR018161">
    <property type="entry name" value="Wnt_CS"/>
</dbReference>
<keyword evidence="10" id="KW-0812">Transmembrane</keyword>
<dbReference type="GO" id="GO:0045165">
    <property type="term" value="P:cell fate commitment"/>
    <property type="evidence" value="ECO:0007669"/>
    <property type="project" value="TreeGrafter"/>
</dbReference>
<evidence type="ECO:0000256" key="10">
    <source>
        <dbReference type="SAM" id="Phobius"/>
    </source>
</evidence>
<dbReference type="GO" id="GO:0030182">
    <property type="term" value="P:neuron differentiation"/>
    <property type="evidence" value="ECO:0007669"/>
    <property type="project" value="TreeGrafter"/>
</dbReference>
<evidence type="ECO:0000256" key="8">
    <source>
        <dbReference type="ARBA" id="ARBA00023288"/>
    </source>
</evidence>
<dbReference type="OrthoDB" id="5945655at2759"/>
<keyword evidence="6 9" id="KW-0879">Wnt signaling pathway</keyword>
<dbReference type="EnsemblMetazoa" id="G10757.1">
    <property type="protein sequence ID" value="G10757.1:cds"/>
    <property type="gene ID" value="G10757"/>
</dbReference>
<keyword evidence="12" id="KW-1185">Reference proteome</keyword>
<keyword evidence="10" id="KW-1133">Transmembrane helix</keyword>
<feature type="transmembrane region" description="Helical" evidence="10">
    <location>
        <begin position="6"/>
        <end position="27"/>
    </location>
</feature>
<dbReference type="Proteomes" id="UP000005408">
    <property type="component" value="Unassembled WGS sequence"/>
</dbReference>
<keyword evidence="8" id="KW-0449">Lipoprotein</keyword>
<proteinExistence type="inferred from homology"/>
<evidence type="ECO:0000256" key="2">
    <source>
        <dbReference type="ARBA" id="ARBA00005683"/>
    </source>
</evidence>
<evidence type="ECO:0000256" key="4">
    <source>
        <dbReference type="ARBA" id="ARBA00022525"/>
    </source>
</evidence>
<dbReference type="GO" id="GO:0060070">
    <property type="term" value="P:canonical Wnt signaling pathway"/>
    <property type="evidence" value="ECO:0007669"/>
    <property type="project" value="TreeGrafter"/>
</dbReference>
<evidence type="ECO:0000256" key="6">
    <source>
        <dbReference type="ARBA" id="ARBA00022687"/>
    </source>
</evidence>
<evidence type="ECO:0000313" key="11">
    <source>
        <dbReference type="EnsemblMetazoa" id="G10757.2:cds"/>
    </source>
</evidence>
<evidence type="ECO:0000313" key="12">
    <source>
        <dbReference type="Proteomes" id="UP000005408"/>
    </source>
</evidence>
<keyword evidence="4" id="KW-0964">Secreted</keyword>
<dbReference type="CDD" id="cd19338">
    <property type="entry name" value="Wnt_Wnt6"/>
    <property type="match status" value="1"/>
</dbReference>
<reference evidence="11" key="1">
    <citation type="submission" date="2022-08" db="UniProtKB">
        <authorList>
            <consortium name="EnsemblMetazoa"/>
        </authorList>
    </citation>
    <scope>IDENTIFICATION</scope>
    <source>
        <strain evidence="11">05x7-T-G4-1.051#20</strain>
    </source>
</reference>
<dbReference type="GO" id="GO:0005109">
    <property type="term" value="F:frizzled binding"/>
    <property type="evidence" value="ECO:0007669"/>
    <property type="project" value="TreeGrafter"/>
</dbReference>
<dbReference type="PRINTS" id="PR01349">
    <property type="entry name" value="WNTPROTEIN"/>
</dbReference>
<dbReference type="GO" id="GO:0005615">
    <property type="term" value="C:extracellular space"/>
    <property type="evidence" value="ECO:0007669"/>
    <property type="project" value="TreeGrafter"/>
</dbReference>
<protein>
    <recommendedName>
        <fullName evidence="9">Protein Wnt</fullName>
    </recommendedName>
</protein>
<keyword evidence="7" id="KW-1015">Disulfide bond</keyword>
<dbReference type="SMART" id="SM00097">
    <property type="entry name" value="WNT1"/>
    <property type="match status" value="1"/>
</dbReference>
<keyword evidence="3 9" id="KW-0217">Developmental protein</keyword>
<dbReference type="Gene3D" id="3.30.2460.20">
    <property type="match status" value="1"/>
</dbReference>
<comment type="similarity">
    <text evidence="2 9">Belongs to the Wnt family.</text>
</comment>
<keyword evidence="5" id="KW-0272">Extracellular matrix</keyword>
<organism evidence="11 12">
    <name type="scientific">Magallana gigas</name>
    <name type="common">Pacific oyster</name>
    <name type="synonym">Crassostrea gigas</name>
    <dbReference type="NCBI Taxonomy" id="29159"/>
    <lineage>
        <taxon>Eukaryota</taxon>
        <taxon>Metazoa</taxon>
        <taxon>Spiralia</taxon>
        <taxon>Lophotrochozoa</taxon>
        <taxon>Mollusca</taxon>
        <taxon>Bivalvia</taxon>
        <taxon>Autobranchia</taxon>
        <taxon>Pteriomorphia</taxon>
        <taxon>Ostreida</taxon>
        <taxon>Ostreoidea</taxon>
        <taxon>Ostreidae</taxon>
        <taxon>Magallana</taxon>
    </lineage>
</organism>
<dbReference type="InterPro" id="IPR009143">
    <property type="entry name" value="Wnt6"/>
</dbReference>
<name>A0A8W8HRQ8_MAGGI</name>
<evidence type="ECO:0000256" key="5">
    <source>
        <dbReference type="ARBA" id="ARBA00022530"/>
    </source>
</evidence>
<dbReference type="GO" id="GO:0005125">
    <property type="term" value="F:cytokine activity"/>
    <property type="evidence" value="ECO:0007669"/>
    <property type="project" value="TreeGrafter"/>
</dbReference>
<evidence type="ECO:0000256" key="1">
    <source>
        <dbReference type="ARBA" id="ARBA00004498"/>
    </source>
</evidence>
<dbReference type="PANTHER" id="PTHR12027">
    <property type="entry name" value="WNT RELATED"/>
    <property type="match status" value="1"/>
</dbReference>
<dbReference type="EnsemblMetazoa" id="G10757.2">
    <property type="protein sequence ID" value="G10757.2:cds"/>
    <property type="gene ID" value="G10757"/>
</dbReference>
<evidence type="ECO:0000256" key="9">
    <source>
        <dbReference type="RuleBase" id="RU003500"/>
    </source>
</evidence>
<dbReference type="OMA" id="ANWWYLG"/>
<sequence length="355" mass="40384">MKTPEVSWIVLYLFSGIYLAQASWWYLGIIGSVRPTMREIVTSENKETNCANMNFLSEDQRKLCGKERRLPKVISDGASLGIQECKHQFANRRWNCSTYNSTDVFGGILKKKIREKAYIYAISSAGIMYSITRSCAKGELDNCGCDMKVRRKDTQGQFEWGGCSENTKYGAKFSRKFVDTKESTTKTATSLMNLWNNEAGRKAVKMKMDLVCKCHGVSGSCSIKICWQKMKDFRSIGAYLKDKFDGASLVQYIIPKNKLKRISKNMKKPTKKDLVYLEESPDFCENNPEAGSLGTKGRQCVKDGYGLDGCNLMCCGRGYYTTVDDIREDCDCKFVWCCRVDCKTCTRKEEKHFCN</sequence>